<protein>
    <submittedName>
        <fullName evidence="7">KDO2-lipid IV(A) lauroyltransferase</fullName>
    </submittedName>
</protein>
<organism evidence="7 8">
    <name type="scientific">Succiniclasticum ruminis</name>
    <dbReference type="NCBI Taxonomy" id="40841"/>
    <lineage>
        <taxon>Bacteria</taxon>
        <taxon>Bacillati</taxon>
        <taxon>Bacillota</taxon>
        <taxon>Negativicutes</taxon>
        <taxon>Acidaminococcales</taxon>
        <taxon>Acidaminococcaceae</taxon>
        <taxon>Succiniclasticum</taxon>
    </lineage>
</organism>
<keyword evidence="3" id="KW-0997">Cell inner membrane</keyword>
<keyword evidence="8" id="KW-1185">Reference proteome</keyword>
<evidence type="ECO:0000256" key="1">
    <source>
        <dbReference type="ARBA" id="ARBA00004533"/>
    </source>
</evidence>
<keyword evidence="5" id="KW-0472">Membrane</keyword>
<dbReference type="Proteomes" id="UP000198943">
    <property type="component" value="Unassembled WGS sequence"/>
</dbReference>
<dbReference type="GO" id="GO:0005886">
    <property type="term" value="C:plasma membrane"/>
    <property type="evidence" value="ECO:0007669"/>
    <property type="project" value="UniProtKB-SubCell"/>
</dbReference>
<evidence type="ECO:0000313" key="8">
    <source>
        <dbReference type="Proteomes" id="UP000198943"/>
    </source>
</evidence>
<dbReference type="RefSeq" id="WP_093729067.1">
    <property type="nucleotide sequence ID" value="NZ_FMYW01000001.1"/>
</dbReference>
<dbReference type="GO" id="GO:0016746">
    <property type="term" value="F:acyltransferase activity"/>
    <property type="evidence" value="ECO:0007669"/>
    <property type="project" value="UniProtKB-KW"/>
</dbReference>
<dbReference type="InterPro" id="IPR004960">
    <property type="entry name" value="LipA_acyltrans"/>
</dbReference>
<reference evidence="8" key="1">
    <citation type="submission" date="2016-10" db="EMBL/GenBank/DDBJ databases">
        <authorList>
            <person name="Varghese N."/>
            <person name="Submissions S."/>
        </authorList>
    </citation>
    <scope>NUCLEOTIDE SEQUENCE [LARGE SCALE GENOMIC DNA]</scope>
    <source>
        <strain evidence="8">DSM 11005</strain>
    </source>
</reference>
<keyword evidence="6" id="KW-0012">Acyltransferase</keyword>
<evidence type="ECO:0000256" key="5">
    <source>
        <dbReference type="ARBA" id="ARBA00023136"/>
    </source>
</evidence>
<evidence type="ECO:0000313" key="7">
    <source>
        <dbReference type="EMBL" id="SDB98777.1"/>
    </source>
</evidence>
<evidence type="ECO:0000256" key="6">
    <source>
        <dbReference type="ARBA" id="ARBA00023315"/>
    </source>
</evidence>
<sequence length="296" mass="33687">MLVYYVMKLVSKIFCLLPWSVGRAFGDVLGRIALIFVPEWRMQMAAANVQECLQVSQEEARKIAVQSVVKFGRMVIEVLRFPLLTSETIQNVVKTDGLEYLEEAYAKGKGALMCTGHFGNWELLGADVALHGFPMLSIARKQNNSAMDRFINEYRELVGQKVAYNTGREGVLAMGRYLKEKHLLGILFDQDTNDTGVTINLFGKEVITPSGPAVFSRTFGCPILPIFMHYDPDGSCRAKIYPPIYAEKTKDKDRDLYQVTEKLMAILEQEIRSNPPMWFWVHDRWKDGEARFASKK</sequence>
<evidence type="ECO:0000256" key="2">
    <source>
        <dbReference type="ARBA" id="ARBA00022475"/>
    </source>
</evidence>
<keyword evidence="4 7" id="KW-0808">Transferase</keyword>
<comment type="subcellular location">
    <subcellularLocation>
        <location evidence="1">Cell inner membrane</location>
    </subcellularLocation>
</comment>
<name>A0A1G6HWV3_9FIRM</name>
<dbReference type="EMBL" id="FMYW01000001">
    <property type="protein sequence ID" value="SDB98777.1"/>
    <property type="molecule type" value="Genomic_DNA"/>
</dbReference>
<dbReference type="PANTHER" id="PTHR30606:SF10">
    <property type="entry name" value="PHOSPHATIDYLINOSITOL MANNOSIDE ACYLTRANSFERASE"/>
    <property type="match status" value="1"/>
</dbReference>
<dbReference type="Pfam" id="PF03279">
    <property type="entry name" value="Lip_A_acyltrans"/>
    <property type="match status" value="1"/>
</dbReference>
<dbReference type="PANTHER" id="PTHR30606">
    <property type="entry name" value="LIPID A BIOSYNTHESIS LAUROYL ACYLTRANSFERASE"/>
    <property type="match status" value="1"/>
</dbReference>
<dbReference type="GO" id="GO:0009247">
    <property type="term" value="P:glycolipid biosynthetic process"/>
    <property type="evidence" value="ECO:0007669"/>
    <property type="project" value="UniProtKB-ARBA"/>
</dbReference>
<keyword evidence="2" id="KW-1003">Cell membrane</keyword>
<dbReference type="CDD" id="cd07984">
    <property type="entry name" value="LPLAT_LABLAT-like"/>
    <property type="match status" value="1"/>
</dbReference>
<evidence type="ECO:0000256" key="3">
    <source>
        <dbReference type="ARBA" id="ARBA00022519"/>
    </source>
</evidence>
<dbReference type="OrthoDB" id="9801955at2"/>
<evidence type="ECO:0000256" key="4">
    <source>
        <dbReference type="ARBA" id="ARBA00022679"/>
    </source>
</evidence>
<dbReference type="AlphaFoldDB" id="A0A1G6HWV3"/>
<gene>
    <name evidence="7" type="ORF">SAMN04487864_101306</name>
</gene>
<proteinExistence type="predicted"/>
<accession>A0A1G6HWV3</accession>